<dbReference type="InterPro" id="IPR052155">
    <property type="entry name" value="Biofilm_reg_signaling"/>
</dbReference>
<feature type="coiled-coil region" evidence="1">
    <location>
        <begin position="272"/>
        <end position="299"/>
    </location>
</feature>
<dbReference type="KEGG" id="pais:PFX98_09995"/>
<feature type="domain" description="GGDEF" evidence="4">
    <location>
        <begin position="447"/>
        <end position="578"/>
    </location>
</feature>
<dbReference type="EMBL" id="CP116346">
    <property type="protein sequence ID" value="WIT13934.1"/>
    <property type="molecule type" value="Genomic_DNA"/>
</dbReference>
<dbReference type="SMART" id="SM00267">
    <property type="entry name" value="GGDEF"/>
    <property type="match status" value="1"/>
</dbReference>
<dbReference type="InterPro" id="IPR000014">
    <property type="entry name" value="PAS"/>
</dbReference>
<feature type="domain" description="PAS" evidence="2">
    <location>
        <begin position="163"/>
        <end position="233"/>
    </location>
</feature>
<dbReference type="InterPro" id="IPR013767">
    <property type="entry name" value="PAS_fold"/>
</dbReference>
<dbReference type="InterPro" id="IPR029787">
    <property type="entry name" value="Nucleotide_cyclase"/>
</dbReference>
<sequence length="578" mass="63697">MLADLHAPPAEPQGACDFQLLFNTLPGLYLVLDPALRILAATDAYLRATLTQREAVIGRALFEVFPDNPDDPMADGVRNLRASLERVQQRLEPDRMAVQRYDIRLPDGSGFEERYWQPLNLPVLGPDGALACIVHKVEDVTEAQRRSREVAAINSRLRQAEQGLQEFAAIIESSTDAILSERLDGVIVSWNHGAERMFGYSAAEAIGRPSAMLLPPDRGEEQSQLLARVARGEWVAHFQTVRLAKDGRLPDIAATISPMLNEHGQVVGASTIARDISNAKRAERMLRESEARMKELFENLSSGVAIFRALPDGRDFQLIGFNRTAERIENASEAQVMGKLVQQVYPGQIGQALLEALRQVWRSGQAQQAPVSLRGEDGQIAGWRANYICKLSLGELAVIYDDLTAEKQAEERMLQRAHYDALTGLPNRTLLTDRVQQALVAAKRGKARLAVLFVDLDRFKPVNDELGHGVGDQLLCEVALRMRRCLRESDTVARVGGDEFVVLLPQVASGADALAVAEKILYALNQDFELAGRRVNIGASIGVAQYPEHGGSEELLAKNADAAMYRAKNEGRNCVRMA</sequence>
<evidence type="ECO:0000259" key="4">
    <source>
        <dbReference type="PROSITE" id="PS50887"/>
    </source>
</evidence>
<accession>A0AA95NJP9</accession>
<dbReference type="InterPro" id="IPR035965">
    <property type="entry name" value="PAS-like_dom_sf"/>
</dbReference>
<protein>
    <submittedName>
        <fullName evidence="5">Diguanylate cyclase</fullName>
        <ecNumber evidence="5">2.7.7.65</ecNumber>
    </submittedName>
</protein>
<dbReference type="CDD" id="cd00130">
    <property type="entry name" value="PAS"/>
    <property type="match status" value="3"/>
</dbReference>
<keyword evidence="5" id="KW-0808">Transferase</keyword>
<gene>
    <name evidence="5" type="ORF">PFX98_09995</name>
</gene>
<dbReference type="Pfam" id="PF00989">
    <property type="entry name" value="PAS"/>
    <property type="match status" value="1"/>
</dbReference>
<dbReference type="CDD" id="cd01949">
    <property type="entry name" value="GGDEF"/>
    <property type="match status" value="1"/>
</dbReference>
<evidence type="ECO:0000259" key="3">
    <source>
        <dbReference type="PROSITE" id="PS50113"/>
    </source>
</evidence>
<evidence type="ECO:0000259" key="2">
    <source>
        <dbReference type="PROSITE" id="PS50112"/>
    </source>
</evidence>
<dbReference type="RefSeq" id="WP_285235054.1">
    <property type="nucleotide sequence ID" value="NZ_CP116346.1"/>
</dbReference>
<name>A0AA95NJP9_9BURK</name>
<dbReference type="GO" id="GO:0006355">
    <property type="term" value="P:regulation of DNA-templated transcription"/>
    <property type="evidence" value="ECO:0007669"/>
    <property type="project" value="InterPro"/>
</dbReference>
<dbReference type="InterPro" id="IPR000160">
    <property type="entry name" value="GGDEF_dom"/>
</dbReference>
<feature type="domain" description="PAC" evidence="3">
    <location>
        <begin position="234"/>
        <end position="288"/>
    </location>
</feature>
<keyword evidence="6" id="KW-1185">Reference proteome</keyword>
<dbReference type="Proteomes" id="UP001177769">
    <property type="component" value="Chromosome"/>
</dbReference>
<dbReference type="SUPFAM" id="SSF55785">
    <property type="entry name" value="PYP-like sensor domain (PAS domain)"/>
    <property type="match status" value="3"/>
</dbReference>
<dbReference type="InterPro" id="IPR000700">
    <property type="entry name" value="PAS-assoc_C"/>
</dbReference>
<dbReference type="InterPro" id="IPR013656">
    <property type="entry name" value="PAS_4"/>
</dbReference>
<dbReference type="Gene3D" id="3.30.70.270">
    <property type="match status" value="1"/>
</dbReference>
<dbReference type="AlphaFoldDB" id="A0AA95NJP9"/>
<dbReference type="Pfam" id="PF08448">
    <property type="entry name" value="PAS_4"/>
    <property type="match status" value="2"/>
</dbReference>
<dbReference type="SMART" id="SM00091">
    <property type="entry name" value="PAS"/>
    <property type="match status" value="3"/>
</dbReference>
<keyword evidence="5" id="KW-0548">Nucleotidyltransferase</keyword>
<organism evidence="5 6">
    <name type="scientific">Paucibacter sediminis</name>
    <dbReference type="NCBI Taxonomy" id="3019553"/>
    <lineage>
        <taxon>Bacteria</taxon>
        <taxon>Pseudomonadati</taxon>
        <taxon>Pseudomonadota</taxon>
        <taxon>Betaproteobacteria</taxon>
        <taxon>Burkholderiales</taxon>
        <taxon>Sphaerotilaceae</taxon>
        <taxon>Roseateles</taxon>
    </lineage>
</organism>
<evidence type="ECO:0000313" key="6">
    <source>
        <dbReference type="Proteomes" id="UP001177769"/>
    </source>
</evidence>
<dbReference type="PANTHER" id="PTHR44757:SF2">
    <property type="entry name" value="BIOFILM ARCHITECTURE MAINTENANCE PROTEIN MBAA"/>
    <property type="match status" value="1"/>
</dbReference>
<dbReference type="GO" id="GO:0052621">
    <property type="term" value="F:diguanylate cyclase activity"/>
    <property type="evidence" value="ECO:0007669"/>
    <property type="project" value="UniProtKB-EC"/>
</dbReference>
<dbReference type="Gene3D" id="3.30.450.20">
    <property type="entry name" value="PAS domain"/>
    <property type="match status" value="3"/>
</dbReference>
<dbReference type="EC" id="2.7.7.65" evidence="5"/>
<dbReference type="FunFam" id="3.30.70.270:FF:000001">
    <property type="entry name" value="Diguanylate cyclase domain protein"/>
    <property type="match status" value="1"/>
</dbReference>
<dbReference type="PROSITE" id="PS50112">
    <property type="entry name" value="PAS"/>
    <property type="match status" value="1"/>
</dbReference>
<evidence type="ECO:0000313" key="5">
    <source>
        <dbReference type="EMBL" id="WIT13934.1"/>
    </source>
</evidence>
<dbReference type="SUPFAM" id="SSF55073">
    <property type="entry name" value="Nucleotide cyclase"/>
    <property type="match status" value="1"/>
</dbReference>
<dbReference type="Pfam" id="PF00990">
    <property type="entry name" value="GGDEF"/>
    <property type="match status" value="1"/>
</dbReference>
<dbReference type="NCBIfam" id="TIGR00254">
    <property type="entry name" value="GGDEF"/>
    <property type="match status" value="1"/>
</dbReference>
<dbReference type="InterPro" id="IPR043128">
    <property type="entry name" value="Rev_trsase/Diguanyl_cyclase"/>
</dbReference>
<reference evidence="5" key="1">
    <citation type="submission" date="2023-01" db="EMBL/GenBank/DDBJ databases">
        <title>Whole genome sequence of Paucibacter sp. S2-9 isolated from pond sediment.</title>
        <authorList>
            <person name="Jung J.Y."/>
        </authorList>
    </citation>
    <scope>NUCLEOTIDE SEQUENCE</scope>
    <source>
        <strain evidence="5">S2-9</strain>
    </source>
</reference>
<dbReference type="NCBIfam" id="TIGR00229">
    <property type="entry name" value="sensory_box"/>
    <property type="match status" value="1"/>
</dbReference>
<evidence type="ECO:0000256" key="1">
    <source>
        <dbReference type="SAM" id="Coils"/>
    </source>
</evidence>
<dbReference type="PANTHER" id="PTHR44757">
    <property type="entry name" value="DIGUANYLATE CYCLASE DGCP"/>
    <property type="match status" value="1"/>
</dbReference>
<dbReference type="PROSITE" id="PS50113">
    <property type="entry name" value="PAC"/>
    <property type="match status" value="1"/>
</dbReference>
<keyword evidence="1" id="KW-0175">Coiled coil</keyword>
<dbReference type="PROSITE" id="PS50887">
    <property type="entry name" value="GGDEF"/>
    <property type="match status" value="1"/>
</dbReference>
<proteinExistence type="predicted"/>